<proteinExistence type="predicted"/>
<feature type="compositionally biased region" description="Polar residues" evidence="1">
    <location>
        <begin position="795"/>
        <end position="820"/>
    </location>
</feature>
<keyword evidence="4" id="KW-0614">Plasmid</keyword>
<feature type="region of interest" description="Disordered" evidence="1">
    <location>
        <begin position="1092"/>
        <end position="1123"/>
    </location>
</feature>
<feature type="domain" description="DUF8208" evidence="3">
    <location>
        <begin position="66"/>
        <end position="439"/>
    </location>
</feature>
<dbReference type="NCBIfam" id="NF045890">
    <property type="entry name" value="conj_pls20_p028"/>
    <property type="match status" value="1"/>
</dbReference>
<dbReference type="InterPro" id="IPR058521">
    <property type="entry name" value="DUF8208"/>
</dbReference>
<feature type="transmembrane region" description="Helical" evidence="2">
    <location>
        <begin position="153"/>
        <end position="170"/>
    </location>
</feature>
<dbReference type="RefSeq" id="WP_012387002.1">
    <property type="nucleotide sequence ID" value="NZ_DQ025752.1"/>
</dbReference>
<name>Q3YN61_BACTK</name>
<gene>
    <name evidence="4" type="ORF">pAW63_013</name>
</gene>
<evidence type="ECO:0000256" key="2">
    <source>
        <dbReference type="SAM" id="Phobius"/>
    </source>
</evidence>
<evidence type="ECO:0000313" key="4">
    <source>
        <dbReference type="EMBL" id="AAZ06584.1"/>
    </source>
</evidence>
<feature type="transmembrane region" description="Helical" evidence="2">
    <location>
        <begin position="122"/>
        <end position="141"/>
    </location>
</feature>
<keyword evidence="2" id="KW-0472">Membrane</keyword>
<dbReference type="AlphaFoldDB" id="Q3YN61"/>
<feature type="compositionally biased region" description="Basic and acidic residues" evidence="1">
    <location>
        <begin position="471"/>
        <end position="496"/>
    </location>
</feature>
<organism evidence="4">
    <name type="scientific">Bacillus thuringiensis subsp. kurstaki</name>
    <dbReference type="NCBI Taxonomy" id="29339"/>
    <lineage>
        <taxon>Bacteria</taxon>
        <taxon>Bacillati</taxon>
        <taxon>Bacillota</taxon>
        <taxon>Bacilli</taxon>
        <taxon>Bacillales</taxon>
        <taxon>Bacillaceae</taxon>
        <taxon>Bacillus</taxon>
        <taxon>Bacillus cereus group</taxon>
    </lineage>
</organism>
<protein>
    <recommendedName>
        <fullName evidence="3">DUF8208 domain-containing protein</fullName>
    </recommendedName>
</protein>
<dbReference type="Pfam" id="PF26635">
    <property type="entry name" value="DUF8208"/>
    <property type="match status" value="1"/>
</dbReference>
<feature type="region of interest" description="Disordered" evidence="1">
    <location>
        <begin position="595"/>
        <end position="820"/>
    </location>
</feature>
<reference evidence="4" key="1">
    <citation type="journal article" date="2005" name="BMC Genomics">
        <title>Conjugative plasmid pAW63 brings new insights into the genesis of the Bacillus anthracis virulence plasmid pXO2 and of the Bacillus thuringiensis plasmid pBT9727.</title>
        <authorList>
            <person name="Van der Auwera G.A."/>
            <person name="Andrup L."/>
            <person name="Mahillon J."/>
        </authorList>
    </citation>
    <scope>NUCLEOTIDE SEQUENCE</scope>
    <source>
        <strain evidence="4">HD73</strain>
        <plasmid evidence="4">pAW63</plasmid>
    </source>
</reference>
<dbReference type="EMBL" id="DQ025752">
    <property type="protein sequence ID" value="AAZ06584.1"/>
    <property type="molecule type" value="Genomic_DNA"/>
</dbReference>
<feature type="compositionally biased region" description="Polar residues" evidence="1">
    <location>
        <begin position="616"/>
        <end position="628"/>
    </location>
</feature>
<dbReference type="InterPro" id="IPR058066">
    <property type="entry name" value="pXO2-14_N"/>
</dbReference>
<sequence length="1123" mass="122879">MATMKIKEWILRSKKSLAIGVLTVITLFGSFTFTPIAYAFDWYEFLGLKDVDSEKVVAFLQNEWIQYASFLGSIWQSIQGWIIQTLLYIVSALEGLIPDTFSFFDVLKDAGLNDFASSIIKGLFYALFVLVIVWLGIRTIIQHKPPRFKSVGINIIVMIGLLGGLNELMADMQKISTDFFSETTNTSKTKDGLAWDLVKQNTADLIYLSKTGFDPIQNKKGNETAISTTDSKPKNGMNKNIFLKAQLGDVVTPKVIEMLVSQKDIPKETEYLVYKITNDGDKETVEKINDSVFNPFKDKFPGGYVRYPMNFGTIFWGLLALGVAYLFTVFVFVMTIFEIAMKKIIAPIVFVTDIETGEKTKMVMQDIFKGFLVFAFTGLNLRFYTIVVNYLAEKNINAFLYIVAMVCLTVALIKGSESILKYFGVDVGLKEGKNHLMGMVGGAMAAKGAIKGAGRMFSGVKNLMSGGSGQTREDTPKRSEMDSNHESADPHGEQKNNAKGGGMQAKKFARNTGAALSYATNRGVGGMMNDAGNKVAETVGGAVDKGKEKVSGVAKGVSDGVKGTVSEFKGGQAQGKEKAQENADRQTLNKIGKGIQNNANAGIEPSASPKMANRPNVASISNEGQQGNVKGERQIAEREIELQNKLRNTGREESQQGNVKGERQTAEREIELQNKLRNTGREESQQGNVKGERQTAEREIELQNKLRNTGREEGQQGNVKGERQTAEREIELQSKLRNTGREEEQQGNVKGERQTAEREIELQNKLRNTGREESQQGNVKGERQTAEREIEIQNKLRNTGGTEASQGNIKSGTQTVQRDVNVQDTLRNTGGTGSINSDTKAGVATVQRDVNVQNNVRGSEAVNHTVRAGAATVQRDVNVQNNVRSSNEATSDIKAGAATIQRDVNVQNNVRGSEAVESTVRAGATTVQRDVNVQNNVRGNNEATSDIKAGAATIQRDVNVQNNVRGSEAVESTVRAGATTVQRDVNVQNNVRGNNEATSDVKVGATTVQRDVNVQNNVRGSEAVDHTVRAGATTVQRDVNVQNNVRGSEAVDHTVRAGATTVQRDVNVQNNVRGSEAVENTVRASSTTVQRDVNVQGNVVERTRSGLRQRGSKQNRTDQLRRK</sequence>
<feature type="transmembrane region" description="Helical" evidence="2">
    <location>
        <begin position="314"/>
        <end position="337"/>
    </location>
</feature>
<evidence type="ECO:0000256" key="1">
    <source>
        <dbReference type="SAM" id="MobiDB-lite"/>
    </source>
</evidence>
<keyword evidence="2" id="KW-1133">Transmembrane helix</keyword>
<feature type="compositionally biased region" description="Basic and acidic residues" evidence="1">
    <location>
        <begin position="630"/>
        <end position="794"/>
    </location>
</feature>
<geneLocation type="plasmid" evidence="4">
    <name>pAW63</name>
</geneLocation>
<feature type="region of interest" description="Disordered" evidence="1">
    <location>
        <begin position="462"/>
        <end position="503"/>
    </location>
</feature>
<feature type="transmembrane region" description="Helical" evidence="2">
    <location>
        <begin position="371"/>
        <end position="392"/>
    </location>
</feature>
<evidence type="ECO:0000259" key="3">
    <source>
        <dbReference type="Pfam" id="PF26635"/>
    </source>
</evidence>
<keyword evidence="2" id="KW-0812">Transmembrane</keyword>
<accession>Q3YN61</accession>